<protein>
    <submittedName>
        <fullName evidence="1">Uncharacterized protein</fullName>
    </submittedName>
</protein>
<reference evidence="2" key="1">
    <citation type="submission" date="2024-07" db="EMBL/GenBank/DDBJ databases">
        <title>Two chromosome-level genome assemblies of Korean endemic species Abeliophyllum distichum and Forsythia ovata (Oleaceae).</title>
        <authorList>
            <person name="Jang H."/>
        </authorList>
    </citation>
    <scope>NUCLEOTIDE SEQUENCE [LARGE SCALE GENOMIC DNA]</scope>
</reference>
<dbReference type="InterPro" id="IPR007877">
    <property type="entry name" value="DUF707"/>
</dbReference>
<dbReference type="Proteomes" id="UP001604277">
    <property type="component" value="Unassembled WGS sequence"/>
</dbReference>
<dbReference type="EMBL" id="JBFOLJ010000003">
    <property type="protein sequence ID" value="KAL2547700.1"/>
    <property type="molecule type" value="Genomic_DNA"/>
</dbReference>
<dbReference type="PANTHER" id="PTHR31210">
    <property type="entry name" value="OS06G0731900 PROTEIN"/>
    <property type="match status" value="1"/>
</dbReference>
<dbReference type="Pfam" id="PF05212">
    <property type="entry name" value="DUF707"/>
    <property type="match status" value="1"/>
</dbReference>
<accession>A0ABD1WH47</accession>
<organism evidence="1 2">
    <name type="scientific">Forsythia ovata</name>
    <dbReference type="NCBI Taxonomy" id="205694"/>
    <lineage>
        <taxon>Eukaryota</taxon>
        <taxon>Viridiplantae</taxon>
        <taxon>Streptophyta</taxon>
        <taxon>Embryophyta</taxon>
        <taxon>Tracheophyta</taxon>
        <taxon>Spermatophyta</taxon>
        <taxon>Magnoliopsida</taxon>
        <taxon>eudicotyledons</taxon>
        <taxon>Gunneridae</taxon>
        <taxon>Pentapetalae</taxon>
        <taxon>asterids</taxon>
        <taxon>lamiids</taxon>
        <taxon>Lamiales</taxon>
        <taxon>Oleaceae</taxon>
        <taxon>Forsythieae</taxon>
        <taxon>Forsythia</taxon>
    </lineage>
</organism>
<dbReference type="PANTHER" id="PTHR31210:SF11">
    <property type="entry name" value="KETOGLUTARATE REDUCTASE TRANS-SPLICING-LIKE PROTEIN, PUTATIVE (DUF707)-RELATED"/>
    <property type="match status" value="1"/>
</dbReference>
<dbReference type="AlphaFoldDB" id="A0ABD1WH47"/>
<evidence type="ECO:0000313" key="1">
    <source>
        <dbReference type="EMBL" id="KAL2547700.1"/>
    </source>
</evidence>
<keyword evidence="2" id="KW-1185">Reference proteome</keyword>
<gene>
    <name evidence="1" type="ORF">Fot_09230</name>
</gene>
<proteinExistence type="predicted"/>
<sequence>MVEYVEFFFMDMIMYLSIVRHEGLEISQPALDPSKSKVHHRITVRMRGSKVHRRYYNGGKCNDNSTGPPCVGWVEMMAPVYSKAAWRCAWYMIQSISDQPLQSKNSSSETSVDSVVEKIDIRYEIRKQSYIEMSIFKKRWNRAVAEDECWVDPFRQPADQKIQ</sequence>
<evidence type="ECO:0000313" key="2">
    <source>
        <dbReference type="Proteomes" id="UP001604277"/>
    </source>
</evidence>
<comment type="caution">
    <text evidence="1">The sequence shown here is derived from an EMBL/GenBank/DDBJ whole genome shotgun (WGS) entry which is preliminary data.</text>
</comment>
<name>A0ABD1WH47_9LAMI</name>